<dbReference type="InterPro" id="IPR051147">
    <property type="entry name" value="CFAP_domain-containing"/>
</dbReference>
<sequence>MAISGGTGRTTFAPEEHAAKREETTAGMVSQWGNETDAETERKAGGQLSPNVSGTMVATMEKTTGPWSKNPFSMPADEEVFKLRETEKRHKLEQREKIKHMHVHEKTTFASRMGTSLASSAVASVLAEGRVTTSVGALDLATSASASATSVARTHSDKENIADFIAKKREIFLVQMSLDTKRAEIRKLEERALEREQALRASEAALEADALKFDAFLKENDEKVQEAIRKAEQEAKLKQEKVSEIKRLNGVVTAIRSDLSKYEEQLEECKKYRDFLAALTPAQWSETQKVEAETRREMQRATRRAERRAKRKAEEEAENARREAAAATAAVLGEDAEEPDPTTSGRSTAQDTNDDVSDGEDDDSVGEIFFKDPRQLLEVFSQLEEQNLFLIQNCQETEEGLEELKGKFRDTQERMEGEVQNLRDQIEELKGKFRDTQERMEGEVQNLRDQTEVLTAAIMSEEEKTRVLADRASGNAFYGVQDTALPQLAAKVLEVYVRCGFDNDASVGTLQMLTNFENKLEEYLAIADTMPPKFVEASEKAREKERRQKAREEKMEAQRIEQERRVQRSLDRAQAPVHKKTGKPVMFRSQVLQKKKVSDDKGVRKTDEDQELAAFLARDA</sequence>
<keyword evidence="6" id="KW-1185">Reference proteome</keyword>
<gene>
    <name evidence="5" type="ORF">KFL_001450050</name>
</gene>
<feature type="compositionally biased region" description="Polar residues" evidence="3">
    <location>
        <begin position="341"/>
        <end position="351"/>
    </location>
</feature>
<evidence type="ECO:0000256" key="2">
    <source>
        <dbReference type="SAM" id="Coils"/>
    </source>
</evidence>
<feature type="compositionally biased region" description="Basic and acidic residues" evidence="3">
    <location>
        <begin position="312"/>
        <end position="324"/>
    </location>
</feature>
<evidence type="ECO:0000256" key="3">
    <source>
        <dbReference type="SAM" id="MobiDB-lite"/>
    </source>
</evidence>
<evidence type="ECO:0000313" key="5">
    <source>
        <dbReference type="EMBL" id="GAQ83352.1"/>
    </source>
</evidence>
<feature type="region of interest" description="Disordered" evidence="3">
    <location>
        <begin position="544"/>
        <end position="586"/>
    </location>
</feature>
<dbReference type="OrthoDB" id="1937273at2759"/>
<evidence type="ECO:0000256" key="1">
    <source>
        <dbReference type="ARBA" id="ARBA00023054"/>
    </source>
</evidence>
<feature type="compositionally biased region" description="Acidic residues" evidence="3">
    <location>
        <begin position="352"/>
        <end position="365"/>
    </location>
</feature>
<accession>A0A1Y1I050</accession>
<dbReference type="AlphaFoldDB" id="A0A1Y1I050"/>
<feature type="compositionally biased region" description="Basic and acidic residues" evidence="3">
    <location>
        <begin position="14"/>
        <end position="24"/>
    </location>
</feature>
<evidence type="ECO:0000259" key="4">
    <source>
        <dbReference type="Pfam" id="PF13863"/>
    </source>
</evidence>
<proteinExistence type="predicted"/>
<dbReference type="Proteomes" id="UP000054558">
    <property type="component" value="Unassembled WGS sequence"/>
</dbReference>
<dbReference type="Pfam" id="PF13863">
    <property type="entry name" value="DUF4200"/>
    <property type="match status" value="1"/>
</dbReference>
<dbReference type="OMA" id="AWKLSMT"/>
<dbReference type="STRING" id="105231.A0A1Y1I050"/>
<name>A0A1Y1I050_KLENI</name>
<organism evidence="5 6">
    <name type="scientific">Klebsormidium nitens</name>
    <name type="common">Green alga</name>
    <name type="synonym">Ulothrix nitens</name>
    <dbReference type="NCBI Taxonomy" id="105231"/>
    <lineage>
        <taxon>Eukaryota</taxon>
        <taxon>Viridiplantae</taxon>
        <taxon>Streptophyta</taxon>
        <taxon>Klebsormidiophyceae</taxon>
        <taxon>Klebsormidiales</taxon>
        <taxon>Klebsormidiaceae</taxon>
        <taxon>Klebsormidium</taxon>
    </lineage>
</organism>
<dbReference type="GO" id="GO:0005856">
    <property type="term" value="C:cytoskeleton"/>
    <property type="evidence" value="ECO:0007669"/>
    <property type="project" value="UniProtKB-ARBA"/>
</dbReference>
<dbReference type="InterPro" id="IPR025252">
    <property type="entry name" value="DUF4200"/>
</dbReference>
<feature type="domain" description="DUF4200" evidence="4">
    <location>
        <begin position="164"/>
        <end position="281"/>
    </location>
</feature>
<evidence type="ECO:0000313" key="6">
    <source>
        <dbReference type="Proteomes" id="UP000054558"/>
    </source>
</evidence>
<dbReference type="PANTHER" id="PTHR21683">
    <property type="entry name" value="COILED-COIL DOMAIN-CONTAINING PROTEIN 42 LIKE-2-LIKE-RELATED"/>
    <property type="match status" value="1"/>
</dbReference>
<feature type="coiled-coil region" evidence="2">
    <location>
        <begin position="394"/>
        <end position="464"/>
    </location>
</feature>
<feature type="compositionally biased region" description="Basic and acidic residues" evidence="3">
    <location>
        <begin position="288"/>
        <end position="304"/>
    </location>
</feature>
<protein>
    <recommendedName>
        <fullName evidence="4">DUF4200 domain-containing protein</fullName>
    </recommendedName>
</protein>
<keyword evidence="1 2" id="KW-0175">Coiled coil</keyword>
<feature type="compositionally biased region" description="Basic and acidic residues" evidence="3">
    <location>
        <begin position="544"/>
        <end position="571"/>
    </location>
</feature>
<feature type="region of interest" description="Disordered" evidence="3">
    <location>
        <begin position="1"/>
        <end position="54"/>
    </location>
</feature>
<reference evidence="5 6" key="1">
    <citation type="journal article" date="2014" name="Nat. Commun.">
        <title>Klebsormidium flaccidum genome reveals primary factors for plant terrestrial adaptation.</title>
        <authorList>
            <person name="Hori K."/>
            <person name="Maruyama F."/>
            <person name="Fujisawa T."/>
            <person name="Togashi T."/>
            <person name="Yamamoto N."/>
            <person name="Seo M."/>
            <person name="Sato S."/>
            <person name="Yamada T."/>
            <person name="Mori H."/>
            <person name="Tajima N."/>
            <person name="Moriyama T."/>
            <person name="Ikeuchi M."/>
            <person name="Watanabe M."/>
            <person name="Wada H."/>
            <person name="Kobayashi K."/>
            <person name="Saito M."/>
            <person name="Masuda T."/>
            <person name="Sasaki-Sekimoto Y."/>
            <person name="Mashiguchi K."/>
            <person name="Awai K."/>
            <person name="Shimojima M."/>
            <person name="Masuda S."/>
            <person name="Iwai M."/>
            <person name="Nobusawa T."/>
            <person name="Narise T."/>
            <person name="Kondo S."/>
            <person name="Saito H."/>
            <person name="Sato R."/>
            <person name="Murakawa M."/>
            <person name="Ihara Y."/>
            <person name="Oshima-Yamada Y."/>
            <person name="Ohtaka K."/>
            <person name="Satoh M."/>
            <person name="Sonobe K."/>
            <person name="Ishii M."/>
            <person name="Ohtani R."/>
            <person name="Kanamori-Sato M."/>
            <person name="Honoki R."/>
            <person name="Miyazaki D."/>
            <person name="Mochizuki H."/>
            <person name="Umetsu J."/>
            <person name="Higashi K."/>
            <person name="Shibata D."/>
            <person name="Kamiya Y."/>
            <person name="Sato N."/>
            <person name="Nakamura Y."/>
            <person name="Tabata S."/>
            <person name="Ida S."/>
            <person name="Kurokawa K."/>
            <person name="Ohta H."/>
        </authorList>
    </citation>
    <scope>NUCLEOTIDE SEQUENCE [LARGE SCALE GENOMIC DNA]</scope>
    <source>
        <strain evidence="5 6">NIES-2285</strain>
    </source>
</reference>
<feature type="coiled-coil region" evidence="2">
    <location>
        <begin position="178"/>
        <end position="248"/>
    </location>
</feature>
<feature type="region of interest" description="Disordered" evidence="3">
    <location>
        <begin position="286"/>
        <end position="366"/>
    </location>
</feature>
<dbReference type="EMBL" id="DF237094">
    <property type="protein sequence ID" value="GAQ83352.1"/>
    <property type="molecule type" value="Genomic_DNA"/>
</dbReference>
<dbReference type="PANTHER" id="PTHR21683:SF3">
    <property type="entry name" value="CILIA AND FLAGELLA ASSOCIATED PROTEIN 100"/>
    <property type="match status" value="1"/>
</dbReference>